<accession>A0A2P5FD30</accession>
<comment type="caution">
    <text evidence="3">The sequence shown here is derived from an EMBL/GenBank/DDBJ whole genome shotgun (WGS) entry which is preliminary data.</text>
</comment>
<organism evidence="3 4">
    <name type="scientific">Trema orientale</name>
    <name type="common">Charcoal tree</name>
    <name type="synonym">Celtis orientalis</name>
    <dbReference type="NCBI Taxonomy" id="63057"/>
    <lineage>
        <taxon>Eukaryota</taxon>
        <taxon>Viridiplantae</taxon>
        <taxon>Streptophyta</taxon>
        <taxon>Embryophyta</taxon>
        <taxon>Tracheophyta</taxon>
        <taxon>Spermatophyta</taxon>
        <taxon>Magnoliopsida</taxon>
        <taxon>eudicotyledons</taxon>
        <taxon>Gunneridae</taxon>
        <taxon>Pentapetalae</taxon>
        <taxon>rosids</taxon>
        <taxon>fabids</taxon>
        <taxon>Rosales</taxon>
        <taxon>Cannabaceae</taxon>
        <taxon>Trema</taxon>
    </lineage>
</organism>
<dbReference type="Pfam" id="PF13889">
    <property type="entry name" value="Chromosome_seg"/>
    <property type="match status" value="1"/>
</dbReference>
<evidence type="ECO:0000256" key="1">
    <source>
        <dbReference type="SAM" id="MobiDB-lite"/>
    </source>
</evidence>
<feature type="region of interest" description="Disordered" evidence="1">
    <location>
        <begin position="272"/>
        <end position="294"/>
    </location>
</feature>
<dbReference type="InterPro" id="IPR051506">
    <property type="entry name" value="ATOS_Transcription_Regulators"/>
</dbReference>
<reference evidence="4" key="1">
    <citation type="submission" date="2016-06" db="EMBL/GenBank/DDBJ databases">
        <title>Parallel loss of symbiosis genes in relatives of nitrogen-fixing non-legume Parasponia.</title>
        <authorList>
            <person name="Van Velzen R."/>
            <person name="Holmer R."/>
            <person name="Bu F."/>
            <person name="Rutten L."/>
            <person name="Van Zeijl A."/>
            <person name="Liu W."/>
            <person name="Santuari L."/>
            <person name="Cao Q."/>
            <person name="Sharma T."/>
            <person name="Shen D."/>
            <person name="Roswanjaya Y."/>
            <person name="Wardhani T."/>
            <person name="Kalhor M.S."/>
            <person name="Jansen J."/>
            <person name="Van den Hoogen J."/>
            <person name="Gungor B."/>
            <person name="Hartog M."/>
            <person name="Hontelez J."/>
            <person name="Verver J."/>
            <person name="Yang W.-C."/>
            <person name="Schijlen E."/>
            <person name="Repin R."/>
            <person name="Schilthuizen M."/>
            <person name="Schranz E."/>
            <person name="Heidstra R."/>
            <person name="Miyata K."/>
            <person name="Fedorova E."/>
            <person name="Kohlen W."/>
            <person name="Bisseling T."/>
            <person name="Smit S."/>
            <person name="Geurts R."/>
        </authorList>
    </citation>
    <scope>NUCLEOTIDE SEQUENCE [LARGE SCALE GENOMIC DNA]</scope>
    <source>
        <strain evidence="4">cv. RG33-2</strain>
    </source>
</reference>
<dbReference type="InParanoid" id="A0A2P5FD30"/>
<evidence type="ECO:0000259" key="2">
    <source>
        <dbReference type="SMART" id="SM01177"/>
    </source>
</evidence>
<keyword evidence="4" id="KW-1185">Reference proteome</keyword>
<dbReference type="Proteomes" id="UP000237000">
    <property type="component" value="Unassembled WGS sequence"/>
</dbReference>
<dbReference type="PANTHER" id="PTHR13199">
    <property type="entry name" value="GH03947P"/>
    <property type="match status" value="1"/>
</dbReference>
<protein>
    <submittedName>
        <fullName evidence="3">Meiosis chromosome segregation family protein</fullName>
    </submittedName>
</protein>
<proteinExistence type="predicted"/>
<feature type="region of interest" description="Disordered" evidence="1">
    <location>
        <begin position="179"/>
        <end position="203"/>
    </location>
</feature>
<evidence type="ECO:0000313" key="3">
    <source>
        <dbReference type="EMBL" id="PON95697.1"/>
    </source>
</evidence>
<dbReference type="SMART" id="SM01177">
    <property type="entry name" value="DUF4210"/>
    <property type="match status" value="1"/>
</dbReference>
<dbReference type="EMBL" id="JXTC01000043">
    <property type="protein sequence ID" value="PON95697.1"/>
    <property type="molecule type" value="Genomic_DNA"/>
</dbReference>
<sequence>MGLPQVSSGSIAEEVAASLSTIVQNPPRISGMTSCDLSGIHGSNRLQVDLPSFSFGESQRKSIKELPREAEYLNTHKDGRSNMNLFKISSVEQNCWLTQRSGQNIHTPIPRIVGFESSTLCSLNVGDRDQHSSTAVSVPCDATDASGSMVRKRLLSPLNGMLLQSQFIDDLDIGGGYKSESSRSKARLNVPPQQDKKKAHIGDSNFMSSPVWSASCFEGWKSSPDDNCGPINSIFFTDGPLIENKDLQSHNHFISSPGVRCSEETIKEKSPTGAITIPQKKVASPPLSLSPLGPKFPERVKLGRTIGDAMTKLEDNGITLKDMEQSLNGTVGSLSSWNETAFKKPSKSPQEHDIFRNFDLFTGVNTERHATQNLDFTPPQGFKPVRTLSGLPVRRSLVGSFEESLLSGRLLCGKATQRIDGFLAVLNVTGGNFSPQPQKLPFSVNSVDGDNYLLYYSSIDLAGSMESSKSKGSKMKRSLSIDKSGTIKSQLRVPMKGRIQLRMLDKDFEEQEYGSWGDINVGKVAKRSELLVRKKMDNLASLCLALKRWINIHMVLSNPERTPIHTFFVAYDLTDMPAGTKTFLRQKVTLASSPPANGAGVIRYALHARFVCPLPKKKSRSLQRCKSDPSSAPARIEDIDGERRFYLYNDLRVVFPQRHSDADEGKQSFLAIVQILGEMQYRNSDHSSLHGL</sequence>
<dbReference type="AlphaFoldDB" id="A0A2P5FD30"/>
<dbReference type="InterPro" id="IPR033473">
    <property type="entry name" value="Atos-like_C"/>
</dbReference>
<evidence type="ECO:0000313" key="4">
    <source>
        <dbReference type="Proteomes" id="UP000237000"/>
    </source>
</evidence>
<feature type="domain" description="Atos-like conserved" evidence="2">
    <location>
        <begin position="397"/>
        <end position="456"/>
    </location>
</feature>
<dbReference type="InterPro" id="IPR025261">
    <property type="entry name" value="Atos-like_cons_dom"/>
</dbReference>
<gene>
    <name evidence="3" type="ORF">TorRG33x02_085260</name>
</gene>
<dbReference type="OrthoDB" id="8625101at2759"/>
<name>A0A2P5FD30_TREOI</name>
<dbReference type="PANTHER" id="PTHR13199:SF11">
    <property type="entry name" value="PROTEIN ATOSSA"/>
    <property type="match status" value="1"/>
</dbReference>